<dbReference type="InParanoid" id="A8NSS9"/>
<dbReference type="AlphaFoldDB" id="A8NSS9"/>
<proteinExistence type="predicted"/>
<dbReference type="HOGENOM" id="CLU_033082_3_2_1"/>
<comment type="caution">
    <text evidence="2">The sequence shown here is derived from an EMBL/GenBank/DDBJ whole genome shotgun (WGS) entry which is preliminary data.</text>
</comment>
<name>A8NSS9_COPC7</name>
<evidence type="ECO:0000313" key="3">
    <source>
        <dbReference type="Proteomes" id="UP000001861"/>
    </source>
</evidence>
<feature type="domain" description="BTB" evidence="1">
    <location>
        <begin position="25"/>
        <end position="96"/>
    </location>
</feature>
<evidence type="ECO:0000313" key="2">
    <source>
        <dbReference type="EMBL" id="EAU85722.2"/>
    </source>
</evidence>
<dbReference type="Pfam" id="PF00651">
    <property type="entry name" value="BTB"/>
    <property type="match status" value="1"/>
</dbReference>
<dbReference type="InterPro" id="IPR011333">
    <property type="entry name" value="SKP1/BTB/POZ_sf"/>
</dbReference>
<dbReference type="PROSITE" id="PS50097">
    <property type="entry name" value="BTB"/>
    <property type="match status" value="1"/>
</dbReference>
<dbReference type="OrthoDB" id="3217871at2759"/>
<dbReference type="CDD" id="cd18186">
    <property type="entry name" value="BTB_POZ_ZBTB_KLHL-like"/>
    <property type="match status" value="1"/>
</dbReference>
<dbReference type="Proteomes" id="UP000001861">
    <property type="component" value="Unassembled WGS sequence"/>
</dbReference>
<dbReference type="InterPro" id="IPR000210">
    <property type="entry name" value="BTB/POZ_dom"/>
</dbReference>
<dbReference type="Gene3D" id="3.30.710.10">
    <property type="entry name" value="Potassium Channel Kv1.1, Chain A"/>
    <property type="match status" value="1"/>
</dbReference>
<gene>
    <name evidence="2" type="ORF">CC1G_12438</name>
</gene>
<protein>
    <recommendedName>
        <fullName evidence="1">BTB domain-containing protein</fullName>
    </recommendedName>
</protein>
<keyword evidence="3" id="KW-1185">Reference proteome</keyword>
<reference evidence="2 3" key="1">
    <citation type="journal article" date="2010" name="Proc. Natl. Acad. Sci. U.S.A.">
        <title>Insights into evolution of multicellular fungi from the assembled chromosomes of the mushroom Coprinopsis cinerea (Coprinus cinereus).</title>
        <authorList>
            <person name="Stajich J.E."/>
            <person name="Wilke S.K."/>
            <person name="Ahren D."/>
            <person name="Au C.H."/>
            <person name="Birren B.W."/>
            <person name="Borodovsky M."/>
            <person name="Burns C."/>
            <person name="Canback B."/>
            <person name="Casselton L.A."/>
            <person name="Cheng C.K."/>
            <person name="Deng J."/>
            <person name="Dietrich F.S."/>
            <person name="Fargo D.C."/>
            <person name="Farman M.L."/>
            <person name="Gathman A.C."/>
            <person name="Goldberg J."/>
            <person name="Guigo R."/>
            <person name="Hoegger P.J."/>
            <person name="Hooker J.B."/>
            <person name="Huggins A."/>
            <person name="James T.Y."/>
            <person name="Kamada T."/>
            <person name="Kilaru S."/>
            <person name="Kodira C."/>
            <person name="Kues U."/>
            <person name="Kupfer D."/>
            <person name="Kwan H.S."/>
            <person name="Lomsadze A."/>
            <person name="Li W."/>
            <person name="Lilly W.W."/>
            <person name="Ma L.J."/>
            <person name="Mackey A.J."/>
            <person name="Manning G."/>
            <person name="Martin F."/>
            <person name="Muraguchi H."/>
            <person name="Natvig D.O."/>
            <person name="Palmerini H."/>
            <person name="Ramesh M.A."/>
            <person name="Rehmeyer C.J."/>
            <person name="Roe B.A."/>
            <person name="Shenoy N."/>
            <person name="Stanke M."/>
            <person name="Ter-Hovhannisyan V."/>
            <person name="Tunlid A."/>
            <person name="Velagapudi R."/>
            <person name="Vision T.J."/>
            <person name="Zeng Q."/>
            <person name="Zolan M.E."/>
            <person name="Pukkila P.J."/>
        </authorList>
    </citation>
    <scope>NUCLEOTIDE SEQUENCE [LARGE SCALE GENOMIC DNA]</scope>
    <source>
        <strain evidence="3">Okayama-7 / 130 / ATCC MYA-4618 / FGSC 9003</strain>
    </source>
</reference>
<dbReference type="GeneID" id="6012632"/>
<dbReference type="eggNOG" id="ENOG502R1YF">
    <property type="taxonomic scope" value="Eukaryota"/>
</dbReference>
<dbReference type="EMBL" id="AACS02000008">
    <property type="protein sequence ID" value="EAU85722.2"/>
    <property type="molecule type" value="Genomic_DNA"/>
</dbReference>
<dbReference type="KEGG" id="cci:CC1G_12438"/>
<dbReference type="RefSeq" id="XP_001836086.2">
    <property type="nucleotide sequence ID" value="XM_001836034.2"/>
</dbReference>
<dbReference type="VEuPathDB" id="FungiDB:CC1G_12438"/>
<sequence length="326" mass="36986">MSSSDSQAPEPHQPIHSSHFWYKDGNLILQAENTQFRVHKSILAAQSPVFRDMFSLPQATIENPSDPPVVVLEHDSSVDWELFLSSVYNGFKFIDPGKVPPFAMISSAFRLGKKYQCRDIFESALGRLRSVYPPGEWESLTAEFDEKIIALAPHASLWDVVNLAVEYGLQKMLSKIYLQALMQGAKPGDLVTLILEGMKNQDGAITRLSSETQRVLLKGRDRLHNAIISKPLRYIWNSHIPVYKCTNSVTCTQERDKLLRSHLLPELKIDKAFALPVDLDQFCYRCAGIAEDSFVKGQKVLIASLPEMFGLPPWDEMKDYDWQDDE</sequence>
<accession>A8NSS9</accession>
<evidence type="ECO:0000259" key="1">
    <source>
        <dbReference type="PROSITE" id="PS50097"/>
    </source>
</evidence>
<organism evidence="2 3">
    <name type="scientific">Coprinopsis cinerea (strain Okayama-7 / 130 / ATCC MYA-4618 / FGSC 9003)</name>
    <name type="common">Inky cap fungus</name>
    <name type="synonym">Hormographiella aspergillata</name>
    <dbReference type="NCBI Taxonomy" id="240176"/>
    <lineage>
        <taxon>Eukaryota</taxon>
        <taxon>Fungi</taxon>
        <taxon>Dikarya</taxon>
        <taxon>Basidiomycota</taxon>
        <taxon>Agaricomycotina</taxon>
        <taxon>Agaricomycetes</taxon>
        <taxon>Agaricomycetidae</taxon>
        <taxon>Agaricales</taxon>
        <taxon>Agaricineae</taxon>
        <taxon>Psathyrellaceae</taxon>
        <taxon>Coprinopsis</taxon>
    </lineage>
</organism>
<dbReference type="SMART" id="SM00225">
    <property type="entry name" value="BTB"/>
    <property type="match status" value="1"/>
</dbReference>
<dbReference type="SUPFAM" id="SSF54695">
    <property type="entry name" value="POZ domain"/>
    <property type="match status" value="1"/>
</dbReference>